<reference evidence="1" key="2">
    <citation type="submission" date="2014-03" db="EMBL/GenBank/DDBJ databases">
        <title>The whipworm genome and dual-species transcriptomics of an intimate host-pathogen interaction.</title>
        <authorList>
            <person name="Foth B.J."/>
            <person name="Tsai I.J."/>
            <person name="Reid A.J."/>
            <person name="Bancroft A.J."/>
            <person name="Nichol S."/>
            <person name="Tracey A."/>
            <person name="Holroyd N."/>
            <person name="Cotton J.A."/>
            <person name="Stanley E.J."/>
            <person name="Zarowiecki M."/>
            <person name="Liu J.Z."/>
            <person name="Huckvale T."/>
            <person name="Cooper P.J."/>
            <person name="Grencis R.K."/>
            <person name="Berriman M."/>
        </authorList>
    </citation>
    <scope>NUCLEOTIDE SEQUENCE [LARGE SCALE GENOMIC DNA]</scope>
</reference>
<protein>
    <submittedName>
        <fullName evidence="1">Uncharacterized protein</fullName>
    </submittedName>
</protein>
<keyword evidence="2" id="KW-1185">Reference proteome</keyword>
<dbReference type="Proteomes" id="UP000030665">
    <property type="component" value="Unassembled WGS sequence"/>
</dbReference>
<dbReference type="EMBL" id="HG805849">
    <property type="protein sequence ID" value="CDW53324.1"/>
    <property type="molecule type" value="Genomic_DNA"/>
</dbReference>
<gene>
    <name evidence="1" type="ORF">TTRE_0000158801</name>
</gene>
<reference evidence="1" key="1">
    <citation type="submission" date="2014-01" db="EMBL/GenBank/DDBJ databases">
        <authorList>
            <person name="Aslett M."/>
        </authorList>
    </citation>
    <scope>NUCLEOTIDE SEQUENCE</scope>
</reference>
<accession>A0A077Z019</accession>
<sequence length="39" mass="4398">MSGLSFPRRRKLQYANGINNSSVVSHRSQPLSLYAVSEF</sequence>
<evidence type="ECO:0000313" key="2">
    <source>
        <dbReference type="Proteomes" id="UP000030665"/>
    </source>
</evidence>
<organism evidence="1 2">
    <name type="scientific">Trichuris trichiura</name>
    <name type="common">Whipworm</name>
    <name type="synonym">Trichocephalus trichiurus</name>
    <dbReference type="NCBI Taxonomy" id="36087"/>
    <lineage>
        <taxon>Eukaryota</taxon>
        <taxon>Metazoa</taxon>
        <taxon>Ecdysozoa</taxon>
        <taxon>Nematoda</taxon>
        <taxon>Enoplea</taxon>
        <taxon>Dorylaimia</taxon>
        <taxon>Trichinellida</taxon>
        <taxon>Trichuridae</taxon>
        <taxon>Trichuris</taxon>
    </lineage>
</organism>
<dbReference type="AlphaFoldDB" id="A0A077Z019"/>
<name>A0A077Z019_TRITR</name>
<proteinExistence type="predicted"/>
<evidence type="ECO:0000313" key="1">
    <source>
        <dbReference type="EMBL" id="CDW53324.1"/>
    </source>
</evidence>